<reference evidence="5" key="2">
    <citation type="submission" date="2021-04" db="EMBL/GenBank/DDBJ databases">
        <authorList>
            <person name="Gilroy R."/>
        </authorList>
    </citation>
    <scope>NUCLEOTIDE SEQUENCE</scope>
    <source>
        <strain evidence="5">B5-657</strain>
    </source>
</reference>
<keyword evidence="2 5" id="KW-0489">Methyltransferase</keyword>
<dbReference type="AlphaFoldDB" id="A0A9E2NP38"/>
<dbReference type="InterPro" id="IPR013123">
    <property type="entry name" value="SpoU_subst-bd"/>
</dbReference>
<evidence type="ECO:0000313" key="5">
    <source>
        <dbReference type="EMBL" id="MBU3805053.1"/>
    </source>
</evidence>
<feature type="domain" description="RNA 2-O ribose methyltransferase substrate binding" evidence="4">
    <location>
        <begin position="34"/>
        <end position="102"/>
    </location>
</feature>
<evidence type="ECO:0000313" key="6">
    <source>
        <dbReference type="Proteomes" id="UP000824229"/>
    </source>
</evidence>
<dbReference type="GO" id="GO:0032259">
    <property type="term" value="P:methylation"/>
    <property type="evidence" value="ECO:0007669"/>
    <property type="project" value="UniProtKB-KW"/>
</dbReference>
<accession>A0A9E2NP38</accession>
<dbReference type="InterPro" id="IPR029064">
    <property type="entry name" value="Ribosomal_eL30-like_sf"/>
</dbReference>
<dbReference type="Proteomes" id="UP000824229">
    <property type="component" value="Unassembled WGS sequence"/>
</dbReference>
<organism evidence="5 6">
    <name type="scientific">Candidatus Cellulosilyticum pullistercoris</name>
    <dbReference type="NCBI Taxonomy" id="2838521"/>
    <lineage>
        <taxon>Bacteria</taxon>
        <taxon>Bacillati</taxon>
        <taxon>Bacillota</taxon>
        <taxon>Clostridia</taxon>
        <taxon>Lachnospirales</taxon>
        <taxon>Cellulosilyticaceae</taxon>
        <taxon>Cellulosilyticum</taxon>
    </lineage>
</organism>
<dbReference type="GO" id="GO:0008173">
    <property type="term" value="F:RNA methyltransferase activity"/>
    <property type="evidence" value="ECO:0007669"/>
    <property type="project" value="InterPro"/>
</dbReference>
<dbReference type="Pfam" id="PF00588">
    <property type="entry name" value="SpoU_methylase"/>
    <property type="match status" value="1"/>
</dbReference>
<dbReference type="SMART" id="SM00967">
    <property type="entry name" value="SpoU_sub_bind"/>
    <property type="match status" value="1"/>
</dbReference>
<dbReference type="PANTHER" id="PTHR43191">
    <property type="entry name" value="RRNA METHYLTRANSFERASE 3"/>
    <property type="match status" value="1"/>
</dbReference>
<dbReference type="GO" id="GO:0005737">
    <property type="term" value="C:cytoplasm"/>
    <property type="evidence" value="ECO:0007669"/>
    <property type="project" value="UniProtKB-ARBA"/>
</dbReference>
<dbReference type="SUPFAM" id="SSF55315">
    <property type="entry name" value="L30e-like"/>
    <property type="match status" value="1"/>
</dbReference>
<evidence type="ECO:0000256" key="3">
    <source>
        <dbReference type="ARBA" id="ARBA00022679"/>
    </source>
</evidence>
<dbReference type="SUPFAM" id="SSF75217">
    <property type="entry name" value="alpha/beta knot"/>
    <property type="match status" value="1"/>
</dbReference>
<proteinExistence type="inferred from homology"/>
<evidence type="ECO:0000256" key="1">
    <source>
        <dbReference type="ARBA" id="ARBA00007228"/>
    </source>
</evidence>
<dbReference type="GO" id="GO:0006396">
    <property type="term" value="P:RNA processing"/>
    <property type="evidence" value="ECO:0007669"/>
    <property type="project" value="InterPro"/>
</dbReference>
<reference evidence="5" key="1">
    <citation type="journal article" date="2021" name="PeerJ">
        <title>Extensive microbial diversity within the chicken gut microbiome revealed by metagenomics and culture.</title>
        <authorList>
            <person name="Gilroy R."/>
            <person name="Ravi A."/>
            <person name="Getino M."/>
            <person name="Pursley I."/>
            <person name="Horton D.L."/>
            <person name="Alikhan N.F."/>
            <person name="Baker D."/>
            <person name="Gharbi K."/>
            <person name="Hall N."/>
            <person name="Watson M."/>
            <person name="Adriaenssens E.M."/>
            <person name="Foster-Nyarko E."/>
            <person name="Jarju S."/>
            <person name="Secka A."/>
            <person name="Antonio M."/>
            <person name="Oren A."/>
            <person name="Chaudhuri R.R."/>
            <person name="La Ragione R."/>
            <person name="Hildebrand F."/>
            <person name="Pallen M.J."/>
        </authorList>
    </citation>
    <scope>NUCLEOTIDE SEQUENCE</scope>
    <source>
        <strain evidence="5">B5-657</strain>
    </source>
</reference>
<dbReference type="EMBL" id="JAHLFQ010000234">
    <property type="protein sequence ID" value="MBU3805053.1"/>
    <property type="molecule type" value="Genomic_DNA"/>
</dbReference>
<comment type="similarity">
    <text evidence="1">Belongs to the class IV-like SAM-binding methyltransferase superfamily. RNA methyltransferase TrmH family.</text>
</comment>
<dbReference type="GO" id="GO:0003723">
    <property type="term" value="F:RNA binding"/>
    <property type="evidence" value="ECO:0007669"/>
    <property type="project" value="InterPro"/>
</dbReference>
<dbReference type="InterPro" id="IPR029026">
    <property type="entry name" value="tRNA_m1G_MTases_N"/>
</dbReference>
<dbReference type="Gene3D" id="3.30.1330.30">
    <property type="match status" value="1"/>
</dbReference>
<protein>
    <submittedName>
        <fullName evidence="5">RNA methyltransferase</fullName>
    </submittedName>
</protein>
<comment type="caution">
    <text evidence="5">The sequence shown here is derived from an EMBL/GenBank/DDBJ whole genome shotgun (WGS) entry which is preliminary data.</text>
</comment>
<dbReference type="InterPro" id="IPR051259">
    <property type="entry name" value="rRNA_Methyltransferase"/>
</dbReference>
<dbReference type="Gene3D" id="3.40.1280.10">
    <property type="match status" value="1"/>
</dbReference>
<dbReference type="InterPro" id="IPR001537">
    <property type="entry name" value="SpoU_MeTrfase"/>
</dbReference>
<dbReference type="CDD" id="cd18095">
    <property type="entry name" value="SpoU-like_rRNA-MTase"/>
    <property type="match status" value="1"/>
</dbReference>
<evidence type="ECO:0000256" key="2">
    <source>
        <dbReference type="ARBA" id="ARBA00022603"/>
    </source>
</evidence>
<name>A0A9E2NP38_9FIRM</name>
<dbReference type="InterPro" id="IPR029028">
    <property type="entry name" value="Alpha/beta_knot_MTases"/>
</dbReference>
<evidence type="ECO:0000259" key="4">
    <source>
        <dbReference type="SMART" id="SM00967"/>
    </source>
</evidence>
<dbReference type="PANTHER" id="PTHR43191:SF2">
    <property type="entry name" value="RRNA METHYLTRANSFERASE 3, MITOCHONDRIAL"/>
    <property type="match status" value="1"/>
</dbReference>
<gene>
    <name evidence="5" type="ORF">H9872_09905</name>
</gene>
<dbReference type="InterPro" id="IPR053888">
    <property type="entry name" value="MRM3-like_sub_bind"/>
</dbReference>
<sequence length="257" mass="28709">MDKKNITSMQNPIIKLVKELQKKKAARKKNQLFIVEGIRAVQEIPNKQMIEYLIVSNKLDEAIYHTLSARKVLVLPEDLFCEISDTQTPQGMMAIVKIPDISLEEICLSDGPYLILENLQDPGNLGTIIRTAHAFNFKGIFITKGSVDLYSPKVVRSTMSSLFYMPIITDETIETYITYLKAKGITLYTTALTERAKPIQETIFEKKMALIIGNEGNGVSPYCLEETDHTVIIPMPGGAESLNASIAAAVCMYEITR</sequence>
<keyword evidence="3" id="KW-0808">Transferase</keyword>
<dbReference type="Pfam" id="PF22435">
    <property type="entry name" value="MRM3-like_sub_bind"/>
    <property type="match status" value="1"/>
</dbReference>